<protein>
    <submittedName>
        <fullName evidence="1">Uncharacterized protein</fullName>
    </submittedName>
</protein>
<name>A0A8X6NY60_NEPPI</name>
<reference evidence="1" key="1">
    <citation type="submission" date="2020-08" db="EMBL/GenBank/DDBJ databases">
        <title>Multicomponent nature underlies the extraordinary mechanical properties of spider dragline silk.</title>
        <authorList>
            <person name="Kono N."/>
            <person name="Nakamura H."/>
            <person name="Mori M."/>
            <person name="Yoshida Y."/>
            <person name="Ohtoshi R."/>
            <person name="Malay A.D."/>
            <person name="Moran D.A.P."/>
            <person name="Tomita M."/>
            <person name="Numata K."/>
            <person name="Arakawa K."/>
        </authorList>
    </citation>
    <scope>NUCLEOTIDE SEQUENCE</scope>
</reference>
<evidence type="ECO:0000313" key="2">
    <source>
        <dbReference type="Proteomes" id="UP000887013"/>
    </source>
</evidence>
<proteinExistence type="predicted"/>
<dbReference type="Proteomes" id="UP000887013">
    <property type="component" value="Unassembled WGS sequence"/>
</dbReference>
<accession>A0A8X6NY60</accession>
<gene>
    <name evidence="1" type="ORF">NPIL_514021</name>
</gene>
<organism evidence="1 2">
    <name type="scientific">Nephila pilipes</name>
    <name type="common">Giant wood spider</name>
    <name type="synonym">Nephila maculata</name>
    <dbReference type="NCBI Taxonomy" id="299642"/>
    <lineage>
        <taxon>Eukaryota</taxon>
        <taxon>Metazoa</taxon>
        <taxon>Ecdysozoa</taxon>
        <taxon>Arthropoda</taxon>
        <taxon>Chelicerata</taxon>
        <taxon>Arachnida</taxon>
        <taxon>Araneae</taxon>
        <taxon>Araneomorphae</taxon>
        <taxon>Entelegynae</taxon>
        <taxon>Araneoidea</taxon>
        <taxon>Nephilidae</taxon>
        <taxon>Nephila</taxon>
    </lineage>
</organism>
<dbReference type="AlphaFoldDB" id="A0A8X6NY60"/>
<evidence type="ECO:0000313" key="1">
    <source>
        <dbReference type="EMBL" id="GFT37527.1"/>
    </source>
</evidence>
<comment type="caution">
    <text evidence="1">The sequence shown here is derived from an EMBL/GenBank/DDBJ whole genome shotgun (WGS) entry which is preliminary data.</text>
</comment>
<sequence length="92" mass="10869">MEDDDDGNETFVCKSFESTLHQMFGRRKEKMNEYVGFYNCVFEKPDWWWCDDPLEFTVASDLGKDVYGIVQSYLKGRLALVSRRLSNILQKK</sequence>
<dbReference type="EMBL" id="BMAW01014115">
    <property type="protein sequence ID" value="GFT37527.1"/>
    <property type="molecule type" value="Genomic_DNA"/>
</dbReference>
<keyword evidence="2" id="KW-1185">Reference proteome</keyword>